<accession>A0ABV8LE62</accession>
<dbReference type="RefSeq" id="WP_253758903.1">
    <property type="nucleotide sequence ID" value="NZ_JAMZDZ010000001.1"/>
</dbReference>
<proteinExistence type="predicted"/>
<protein>
    <submittedName>
        <fullName evidence="2">Uncharacterized protein</fullName>
    </submittedName>
</protein>
<keyword evidence="3" id="KW-1185">Reference proteome</keyword>
<dbReference type="EMBL" id="JBHSAY010000003">
    <property type="protein sequence ID" value="MFC4129180.1"/>
    <property type="molecule type" value="Genomic_DNA"/>
</dbReference>
<reference evidence="3" key="1">
    <citation type="journal article" date="2019" name="Int. J. Syst. Evol. Microbiol.">
        <title>The Global Catalogue of Microorganisms (GCM) 10K type strain sequencing project: providing services to taxonomists for standard genome sequencing and annotation.</title>
        <authorList>
            <consortium name="The Broad Institute Genomics Platform"/>
            <consortium name="The Broad Institute Genome Sequencing Center for Infectious Disease"/>
            <person name="Wu L."/>
            <person name="Ma J."/>
        </authorList>
    </citation>
    <scope>NUCLEOTIDE SEQUENCE [LARGE SCALE GENOMIC DNA]</scope>
    <source>
        <strain evidence="3">CGMCC 4.7289</strain>
    </source>
</reference>
<evidence type="ECO:0000313" key="3">
    <source>
        <dbReference type="Proteomes" id="UP001595816"/>
    </source>
</evidence>
<dbReference type="Proteomes" id="UP001595816">
    <property type="component" value="Unassembled WGS sequence"/>
</dbReference>
<evidence type="ECO:0000256" key="1">
    <source>
        <dbReference type="SAM" id="SignalP"/>
    </source>
</evidence>
<name>A0ABV8LE62_9ACTN</name>
<evidence type="ECO:0000313" key="2">
    <source>
        <dbReference type="EMBL" id="MFC4129180.1"/>
    </source>
</evidence>
<comment type="caution">
    <text evidence="2">The sequence shown here is derived from an EMBL/GenBank/DDBJ whole genome shotgun (WGS) entry which is preliminary data.</text>
</comment>
<keyword evidence="1" id="KW-0732">Signal</keyword>
<organism evidence="2 3">
    <name type="scientific">Hamadaea flava</name>
    <dbReference type="NCBI Taxonomy" id="1742688"/>
    <lineage>
        <taxon>Bacteria</taxon>
        <taxon>Bacillati</taxon>
        <taxon>Actinomycetota</taxon>
        <taxon>Actinomycetes</taxon>
        <taxon>Micromonosporales</taxon>
        <taxon>Micromonosporaceae</taxon>
        <taxon>Hamadaea</taxon>
    </lineage>
</organism>
<feature type="signal peptide" evidence="1">
    <location>
        <begin position="1"/>
        <end position="25"/>
    </location>
</feature>
<feature type="chain" id="PRO_5046831233" evidence="1">
    <location>
        <begin position="26"/>
        <end position="322"/>
    </location>
</feature>
<gene>
    <name evidence="2" type="ORF">ACFOZ4_00975</name>
</gene>
<sequence>MRLPFPILRTSALAGALVVTLVATGVDHSSTESVWLSGAQTASGYTAAAGQVGAGQGLAAAAPVGTVIEAAAGAGHAFGWQTAGGKGSTSRLWRSADASFSFTGTPEALTVSAADSTSSGQVTFTAPSGRVLEPGTFATGDGSALGWSDKGTCSSETHTFTITSLIWAADGTTLTGLDATFAGSCGTSAKGRVLINVASPPAPATATVTVTSVRYTKLGLPQRAGTKLAVSGRVECGGAARVTLTGRLLTSPPVAFTATVVCAPGKTVLWSVNPISVRQIKSGTAGYWVSGSVFDSYYQYAGDVLTKDKTVTVRAVAALPRK</sequence>